<evidence type="ECO:0000256" key="1">
    <source>
        <dbReference type="ARBA" id="ARBA00004141"/>
    </source>
</evidence>
<keyword evidence="2 5" id="KW-0812">Transmembrane</keyword>
<evidence type="ECO:0000313" key="7">
    <source>
        <dbReference type="Proteomes" id="UP001152798"/>
    </source>
</evidence>
<organism evidence="6 7">
    <name type="scientific">Nezara viridula</name>
    <name type="common">Southern green stink bug</name>
    <name type="synonym">Cimex viridulus</name>
    <dbReference type="NCBI Taxonomy" id="85310"/>
    <lineage>
        <taxon>Eukaryota</taxon>
        <taxon>Metazoa</taxon>
        <taxon>Ecdysozoa</taxon>
        <taxon>Arthropoda</taxon>
        <taxon>Hexapoda</taxon>
        <taxon>Insecta</taxon>
        <taxon>Pterygota</taxon>
        <taxon>Neoptera</taxon>
        <taxon>Paraneoptera</taxon>
        <taxon>Hemiptera</taxon>
        <taxon>Heteroptera</taxon>
        <taxon>Panheteroptera</taxon>
        <taxon>Pentatomomorpha</taxon>
        <taxon>Pentatomoidea</taxon>
        <taxon>Pentatomidae</taxon>
        <taxon>Pentatominae</taxon>
        <taxon>Nezara</taxon>
    </lineage>
</organism>
<feature type="transmembrane region" description="Helical" evidence="5">
    <location>
        <begin position="171"/>
        <end position="189"/>
    </location>
</feature>
<evidence type="ECO:0000256" key="4">
    <source>
        <dbReference type="ARBA" id="ARBA00023136"/>
    </source>
</evidence>
<reference evidence="6" key="1">
    <citation type="submission" date="2022-01" db="EMBL/GenBank/DDBJ databases">
        <authorList>
            <person name="King R."/>
        </authorList>
    </citation>
    <scope>NUCLEOTIDE SEQUENCE</scope>
</reference>
<feature type="transmembrane region" description="Helical" evidence="5">
    <location>
        <begin position="459"/>
        <end position="480"/>
    </location>
</feature>
<evidence type="ECO:0000256" key="3">
    <source>
        <dbReference type="ARBA" id="ARBA00022989"/>
    </source>
</evidence>
<dbReference type="InterPro" id="IPR036259">
    <property type="entry name" value="MFS_trans_sf"/>
</dbReference>
<dbReference type="Pfam" id="PF00083">
    <property type="entry name" value="Sugar_tr"/>
    <property type="match status" value="1"/>
</dbReference>
<keyword evidence="3 5" id="KW-1133">Transmembrane helix</keyword>
<feature type="transmembrane region" description="Helical" evidence="5">
    <location>
        <begin position="256"/>
        <end position="275"/>
    </location>
</feature>
<sequence length="539" mass="60798">MDPVTLESALEKKCKNHLWLVWLFFLTSTPGIFNSMHITSYVFLGGDPSFSCDIPELVESNWTMEQIIEISSPGMNKQSCVKYDWNYTLLSEMGFDQARHYCNHTEKPEVIKCYGYIFDEETKGQTIVSQWDLVCDNLPLRSTAQVGVAIGKFFGAFIFGLFADRFGRKKIFCFSCFLYMVAGPAGALVNDYLLFIILRILVGVAGSGVYEAGYTILSELTVKHYRAYLGCLYNVSYSVGLILLPLAAYFTNNWQQLQLAISVPTIFLLIHCWYLPESPRWLITRGKLEKASIIIGSKCCLDFEGNAHHQKIVQDQNHPWYKKVIIFLKNYFMLFSTFELTKRILICYLGWFVGNLYYYVIALNGANFTVNEYLYVGLNGICEVPGYTILPLVVLTYYGRRSAGIALFTVSGIAVLIIMFVPQGWPVMSMAMIGRLTVSAVFSVIILQTSELFPTEHRNTAVGSSLTVAQFGTMAAPYIVDILGKKIWWIPTTLCGVLSLLCAFVLFFIPETRDTPMLDTLSEMNQGKESHTNDTESAS</sequence>
<evidence type="ECO:0000256" key="5">
    <source>
        <dbReference type="SAM" id="Phobius"/>
    </source>
</evidence>
<feature type="transmembrane region" description="Helical" evidence="5">
    <location>
        <begin position="427"/>
        <end position="447"/>
    </location>
</feature>
<dbReference type="CDD" id="cd17317">
    <property type="entry name" value="MFS_SLC22"/>
    <property type="match status" value="1"/>
</dbReference>
<dbReference type="Proteomes" id="UP001152798">
    <property type="component" value="Chromosome 1"/>
</dbReference>
<dbReference type="EMBL" id="OV725077">
    <property type="protein sequence ID" value="CAH1391250.1"/>
    <property type="molecule type" value="Genomic_DNA"/>
</dbReference>
<gene>
    <name evidence="6" type="ORF">NEZAVI_LOCUS2297</name>
</gene>
<feature type="transmembrane region" description="Helical" evidence="5">
    <location>
        <begin position="229"/>
        <end position="250"/>
    </location>
</feature>
<dbReference type="InterPro" id="IPR005828">
    <property type="entry name" value="MFS_sugar_transport-like"/>
</dbReference>
<dbReference type="AlphaFoldDB" id="A0A9P0E5I4"/>
<comment type="subcellular location">
    <subcellularLocation>
        <location evidence="1">Membrane</location>
        <topology evidence="1">Multi-pass membrane protein</topology>
    </subcellularLocation>
</comment>
<feature type="transmembrane region" description="Helical" evidence="5">
    <location>
        <begin position="373"/>
        <end position="395"/>
    </location>
</feature>
<dbReference type="OrthoDB" id="2544694at2759"/>
<protein>
    <recommendedName>
        <fullName evidence="8">Major facilitator superfamily (MFS) profile domain-containing protein</fullName>
    </recommendedName>
</protein>
<name>A0A9P0E5I4_NEZVI</name>
<feature type="transmembrane region" description="Helical" evidence="5">
    <location>
        <begin position="20"/>
        <end position="44"/>
    </location>
</feature>
<accession>A0A9P0E5I4</accession>
<proteinExistence type="predicted"/>
<feature type="transmembrane region" description="Helical" evidence="5">
    <location>
        <begin position="486"/>
        <end position="509"/>
    </location>
</feature>
<feature type="transmembrane region" description="Helical" evidence="5">
    <location>
        <begin position="402"/>
        <end position="421"/>
    </location>
</feature>
<evidence type="ECO:0000313" key="6">
    <source>
        <dbReference type="EMBL" id="CAH1391250.1"/>
    </source>
</evidence>
<dbReference type="SUPFAM" id="SSF103473">
    <property type="entry name" value="MFS general substrate transporter"/>
    <property type="match status" value="1"/>
</dbReference>
<feature type="transmembrane region" description="Helical" evidence="5">
    <location>
        <begin position="195"/>
        <end position="217"/>
    </location>
</feature>
<dbReference type="GO" id="GO:0022857">
    <property type="term" value="F:transmembrane transporter activity"/>
    <property type="evidence" value="ECO:0007669"/>
    <property type="project" value="InterPro"/>
</dbReference>
<evidence type="ECO:0008006" key="8">
    <source>
        <dbReference type="Google" id="ProtNLM"/>
    </source>
</evidence>
<dbReference type="Gene3D" id="1.20.1250.20">
    <property type="entry name" value="MFS general substrate transporter like domains"/>
    <property type="match status" value="1"/>
</dbReference>
<keyword evidence="7" id="KW-1185">Reference proteome</keyword>
<dbReference type="PANTHER" id="PTHR24064">
    <property type="entry name" value="SOLUTE CARRIER FAMILY 22 MEMBER"/>
    <property type="match status" value="1"/>
</dbReference>
<feature type="transmembrane region" description="Helical" evidence="5">
    <location>
        <begin position="343"/>
        <end position="361"/>
    </location>
</feature>
<feature type="transmembrane region" description="Helical" evidence="5">
    <location>
        <begin position="146"/>
        <end position="164"/>
    </location>
</feature>
<dbReference type="GO" id="GO:0016020">
    <property type="term" value="C:membrane"/>
    <property type="evidence" value="ECO:0007669"/>
    <property type="project" value="UniProtKB-SubCell"/>
</dbReference>
<keyword evidence="4 5" id="KW-0472">Membrane</keyword>
<evidence type="ECO:0000256" key="2">
    <source>
        <dbReference type="ARBA" id="ARBA00022692"/>
    </source>
</evidence>